<sequence length="250" mass="29357">MNEKKVYQKTTTRDLMITATYPHIELYEKVRQLPSATIYYYHKLLPFLHEAFEYIKNRIKDSGDIQNQNIQFKRLKFKKKKIASNSRFFMIPPNIEILKKLLNLIDSSNATNKIIFIPRISDECNDLLNTVNSSSNNSQILVESYNFDFIPLSEKIMIIPLVDFFYETFSRQKLSLLQICSQVLLTLQLFYGKIPNVRIHGSKSKKFYDMFSEMKSKIPENNFPSSQMFSNLIIIDRMVDPLTPLLLQNS</sequence>
<accession>A0A1J4J9A3</accession>
<protein>
    <submittedName>
        <fullName evidence="2">Uncharacterized protein</fullName>
    </submittedName>
</protein>
<organism evidence="2 3">
    <name type="scientific">Tritrichomonas foetus</name>
    <dbReference type="NCBI Taxonomy" id="1144522"/>
    <lineage>
        <taxon>Eukaryota</taxon>
        <taxon>Metamonada</taxon>
        <taxon>Parabasalia</taxon>
        <taxon>Tritrichomonadida</taxon>
        <taxon>Tritrichomonadidae</taxon>
        <taxon>Tritrichomonas</taxon>
    </lineage>
</organism>
<dbReference type="GO" id="GO:0016192">
    <property type="term" value="P:vesicle-mediated transport"/>
    <property type="evidence" value="ECO:0007669"/>
    <property type="project" value="InterPro"/>
</dbReference>
<dbReference type="InterPro" id="IPR027482">
    <property type="entry name" value="Sec1-like_dom2"/>
</dbReference>
<keyword evidence="3" id="KW-1185">Reference proteome</keyword>
<dbReference type="OrthoDB" id="10262287at2759"/>
<dbReference type="Proteomes" id="UP000179807">
    <property type="component" value="Unassembled WGS sequence"/>
</dbReference>
<dbReference type="PANTHER" id="PTHR11679">
    <property type="entry name" value="VESICLE PROTEIN SORTING-ASSOCIATED"/>
    <property type="match status" value="1"/>
</dbReference>
<dbReference type="Pfam" id="PF00995">
    <property type="entry name" value="Sec1"/>
    <property type="match status" value="1"/>
</dbReference>
<dbReference type="GeneID" id="94825310"/>
<dbReference type="InterPro" id="IPR036045">
    <property type="entry name" value="Sec1-like_sf"/>
</dbReference>
<dbReference type="EMBL" id="MLAK01001370">
    <property type="protein sequence ID" value="OHS93804.1"/>
    <property type="molecule type" value="Genomic_DNA"/>
</dbReference>
<name>A0A1J4J9A3_9EUKA</name>
<dbReference type="VEuPathDB" id="TrichDB:TRFO_02319"/>
<dbReference type="InterPro" id="IPR001619">
    <property type="entry name" value="Sec1-like"/>
</dbReference>
<comment type="similarity">
    <text evidence="1">Belongs to the STXBP/unc-18/SEC1 family.</text>
</comment>
<dbReference type="RefSeq" id="XP_068346941.1">
    <property type="nucleotide sequence ID" value="XM_068490606.1"/>
</dbReference>
<evidence type="ECO:0000313" key="2">
    <source>
        <dbReference type="EMBL" id="OHS93804.1"/>
    </source>
</evidence>
<reference evidence="2" key="1">
    <citation type="submission" date="2016-10" db="EMBL/GenBank/DDBJ databases">
        <authorList>
            <person name="Benchimol M."/>
            <person name="Almeida L.G."/>
            <person name="Vasconcelos A.T."/>
            <person name="Perreira-Neves A."/>
            <person name="Rosa I.A."/>
            <person name="Tasca T."/>
            <person name="Bogo M.R."/>
            <person name="de Souza W."/>
        </authorList>
    </citation>
    <scope>NUCLEOTIDE SEQUENCE [LARGE SCALE GENOMIC DNA]</scope>
    <source>
        <strain evidence="2">K</strain>
    </source>
</reference>
<proteinExistence type="inferred from homology"/>
<gene>
    <name evidence="2" type="ORF">TRFO_02319</name>
</gene>
<dbReference type="SUPFAM" id="SSF56815">
    <property type="entry name" value="Sec1/munc18-like (SM) proteins"/>
    <property type="match status" value="1"/>
</dbReference>
<evidence type="ECO:0000313" key="3">
    <source>
        <dbReference type="Proteomes" id="UP000179807"/>
    </source>
</evidence>
<evidence type="ECO:0000256" key="1">
    <source>
        <dbReference type="ARBA" id="ARBA00009884"/>
    </source>
</evidence>
<dbReference type="AlphaFoldDB" id="A0A1J4J9A3"/>
<comment type="caution">
    <text evidence="2">The sequence shown here is derived from an EMBL/GenBank/DDBJ whole genome shotgun (WGS) entry which is preliminary data.</text>
</comment>
<dbReference type="Gene3D" id="3.40.50.1910">
    <property type="match status" value="1"/>
</dbReference>